<evidence type="ECO:0000313" key="6">
    <source>
        <dbReference type="EMBL" id="KGH44595.1"/>
    </source>
</evidence>
<evidence type="ECO:0000313" key="7">
    <source>
        <dbReference type="Proteomes" id="UP000029713"/>
    </source>
</evidence>
<feature type="domain" description="SsuA/THI5-like" evidence="5">
    <location>
        <begin position="47"/>
        <end position="263"/>
    </location>
</feature>
<evidence type="ECO:0000259" key="5">
    <source>
        <dbReference type="Pfam" id="PF09084"/>
    </source>
</evidence>
<accession>A0A098Y2E6</accession>
<dbReference type="EMBL" id="JPMX01000118">
    <property type="protein sequence ID" value="KGH44595.1"/>
    <property type="molecule type" value="Genomic_DNA"/>
</dbReference>
<evidence type="ECO:0000256" key="3">
    <source>
        <dbReference type="ARBA" id="ARBA00022729"/>
    </source>
</evidence>
<dbReference type="STRING" id="1522368.IN07_21640"/>
<proteinExistence type="inferred from homology"/>
<keyword evidence="3 4" id="KW-0732">Signal</keyword>
<dbReference type="RefSeq" id="WP_036340010.1">
    <property type="nucleotide sequence ID" value="NZ_JPMX01000118.1"/>
</dbReference>
<dbReference type="PANTHER" id="PTHR30024:SF47">
    <property type="entry name" value="TAURINE-BINDING PERIPLASMIC PROTEIN"/>
    <property type="match status" value="1"/>
</dbReference>
<gene>
    <name evidence="6" type="ORF">IN07_21640</name>
</gene>
<evidence type="ECO:0000256" key="4">
    <source>
        <dbReference type="SAM" id="SignalP"/>
    </source>
</evidence>
<dbReference type="AlphaFoldDB" id="A0A098Y2E6"/>
<dbReference type="PANTHER" id="PTHR30024">
    <property type="entry name" value="ALIPHATIC SULFONATES-BINDING PROTEIN-RELATED"/>
    <property type="match status" value="1"/>
</dbReference>
<dbReference type="Gene3D" id="3.40.190.10">
    <property type="entry name" value="Periplasmic binding protein-like II"/>
    <property type="match status" value="2"/>
</dbReference>
<name>A0A098Y2E6_9ACTN</name>
<feature type="chain" id="PRO_5038476415" evidence="4">
    <location>
        <begin position="20"/>
        <end position="322"/>
    </location>
</feature>
<comment type="similarity">
    <text evidence="2">Belongs to the bacterial solute-binding protein SsuA/TauA family.</text>
</comment>
<comment type="subcellular location">
    <subcellularLocation>
        <location evidence="1">Periplasm</location>
    </subcellularLocation>
</comment>
<dbReference type="SUPFAM" id="SSF53850">
    <property type="entry name" value="Periplasmic binding protein-like II"/>
    <property type="match status" value="1"/>
</dbReference>
<dbReference type="InterPro" id="IPR015168">
    <property type="entry name" value="SsuA/THI5"/>
</dbReference>
<reference evidence="6 7" key="1">
    <citation type="submission" date="2014-07" db="EMBL/GenBank/DDBJ databases">
        <title>Biosystematic studies on Modestobacter strains isolated from extreme hyper-arid desert soil and from historic building.</title>
        <authorList>
            <person name="Bukarasam K."/>
            <person name="Bull A."/>
            <person name="Girard G."/>
            <person name="van Wezel G."/>
            <person name="Goodfellow M."/>
        </authorList>
    </citation>
    <scope>NUCLEOTIDE SEQUENCE [LARGE SCALE GENOMIC DNA]</scope>
    <source>
        <strain evidence="6 7">KNN45-2b</strain>
    </source>
</reference>
<dbReference type="PROSITE" id="PS51257">
    <property type="entry name" value="PROKAR_LIPOPROTEIN"/>
    <property type="match status" value="1"/>
</dbReference>
<organism evidence="6 7">
    <name type="scientific">Modestobacter caceresii</name>
    <dbReference type="NCBI Taxonomy" id="1522368"/>
    <lineage>
        <taxon>Bacteria</taxon>
        <taxon>Bacillati</taxon>
        <taxon>Actinomycetota</taxon>
        <taxon>Actinomycetes</taxon>
        <taxon>Geodermatophilales</taxon>
        <taxon>Geodermatophilaceae</taxon>
        <taxon>Modestobacter</taxon>
    </lineage>
</organism>
<evidence type="ECO:0000256" key="2">
    <source>
        <dbReference type="ARBA" id="ARBA00010742"/>
    </source>
</evidence>
<keyword evidence="7" id="KW-1185">Reference proteome</keyword>
<dbReference type="Proteomes" id="UP000029713">
    <property type="component" value="Unassembled WGS sequence"/>
</dbReference>
<sequence>MRRLLAPITALALLTTATACGGSSDEPATDTEGGLAQVAVGIIPIIDVAPIYLGQEQGFFEERGIELELVPGSGGAAAVPGVVAGDFDFAFGNVTSLLLAQTQGLPLQVVSNGTASTGDPETDFSAVVVPADSPVQTAADLAGKTVAVNNFKNIGEVTIRKAVEDAGGDSSTVNFVELPFPDMPAAVANGNVDAAWVVEPFVTVATGQGARVVVRNFAEPVEDLTVATYFTTEQMLAENPELVDDFQAAMTESLQYAQDNPDELRRIITTYTSISPEVAEQIALPSFPEEINVESMETVAELMAEYGITEETADVDALLATD</sequence>
<evidence type="ECO:0000256" key="1">
    <source>
        <dbReference type="ARBA" id="ARBA00004418"/>
    </source>
</evidence>
<feature type="signal peptide" evidence="4">
    <location>
        <begin position="1"/>
        <end position="19"/>
    </location>
</feature>
<dbReference type="OrthoDB" id="5348911at2"/>
<dbReference type="GO" id="GO:0042597">
    <property type="term" value="C:periplasmic space"/>
    <property type="evidence" value="ECO:0007669"/>
    <property type="project" value="UniProtKB-SubCell"/>
</dbReference>
<protein>
    <submittedName>
        <fullName evidence="6">Nitrate ABC transporter substrate-binding protein</fullName>
    </submittedName>
</protein>
<comment type="caution">
    <text evidence="6">The sequence shown here is derived from an EMBL/GenBank/DDBJ whole genome shotgun (WGS) entry which is preliminary data.</text>
</comment>
<dbReference type="Pfam" id="PF09084">
    <property type="entry name" value="NMT1"/>
    <property type="match status" value="1"/>
</dbReference>